<feature type="compositionally biased region" description="Basic and acidic residues" evidence="1">
    <location>
        <begin position="366"/>
        <end position="379"/>
    </location>
</feature>
<accession>A0A656PLP3</accession>
<feature type="transmembrane region" description="Helical" evidence="2">
    <location>
        <begin position="181"/>
        <end position="202"/>
    </location>
</feature>
<feature type="compositionally biased region" description="Low complexity" evidence="1">
    <location>
        <begin position="331"/>
        <end position="342"/>
    </location>
</feature>
<dbReference type="PROSITE" id="PS51257">
    <property type="entry name" value="PROKAR_LIPOPROTEIN"/>
    <property type="match status" value="1"/>
</dbReference>
<evidence type="ECO:0000256" key="1">
    <source>
        <dbReference type="SAM" id="MobiDB-lite"/>
    </source>
</evidence>
<sequence>MTAKRAGTWLIALVGGLLLTGCDVPTNMESLFDWRDKFFLQVEISNIEQLLGPVIALLTVMATVISLWGAISNMNNRRPISSGSYLVGVFLLVTAGLILRYIPIATSFGKSIFPQDLTLDKVFSALRWEISSDPIELVTVAWGVSLTLVLPLISAFWEIVMLVAAVIAIAISIAGRSLKGVIFAVVQILGWGLFLVMYNTLVSLIGTYYPSWDLSSVAVLTSAFYIAATLFLLLACYIGLPWLAVSLAPSRSSEEVVEREEKRSWKIDLNDILNSPIPIPIPYERDNEDSEVGNGGGGDDDEMPPYYTWSPSGPNSPRSPENPIPVINLPGGSSEESYFSGSVADSPDLQNAGNDNSDYVVSVRNETTKHAPQPEKERPANPSVRNPLKSNEEDLLPDGDISSRKSARKSYVENLNKTAEILTVAGTVTGQPKLVLGGSAVKFAGHIAEQLSAPGAHPKEVLSREAKGLAERTVESLFPGISGADLLPDLGKKGGEDEQAP</sequence>
<dbReference type="EMBL" id="DQFB01000001">
    <property type="protein sequence ID" value="HCQ40175.1"/>
    <property type="molecule type" value="Genomic_DNA"/>
</dbReference>
<keyword evidence="2" id="KW-0472">Membrane</keyword>
<keyword evidence="2" id="KW-0812">Transmembrane</keyword>
<organism evidence="3 4">
    <name type="scientific">candidate division WWE3 bacterium</name>
    <dbReference type="NCBI Taxonomy" id="2053526"/>
    <lineage>
        <taxon>Bacteria</taxon>
        <taxon>Katanobacteria</taxon>
    </lineage>
</organism>
<evidence type="ECO:0000313" key="3">
    <source>
        <dbReference type="EMBL" id="HCQ40175.1"/>
    </source>
</evidence>
<feature type="transmembrane region" description="Helical" evidence="2">
    <location>
        <begin position="222"/>
        <end position="245"/>
    </location>
</feature>
<proteinExistence type="predicted"/>
<reference evidence="3 4" key="1">
    <citation type="journal article" date="2018" name="Nat. Biotechnol.">
        <title>A standardized bacterial taxonomy based on genome phylogeny substantially revises the tree of life.</title>
        <authorList>
            <person name="Parks D.H."/>
            <person name="Chuvochina M."/>
            <person name="Waite D.W."/>
            <person name="Rinke C."/>
            <person name="Skarshewski A."/>
            <person name="Chaumeil P.A."/>
            <person name="Hugenholtz P."/>
        </authorList>
    </citation>
    <scope>NUCLEOTIDE SEQUENCE [LARGE SCALE GENOMIC DNA]</scope>
    <source>
        <strain evidence="3">UBA12021</strain>
    </source>
</reference>
<dbReference type="Proteomes" id="UP000262056">
    <property type="component" value="Unassembled WGS sequence"/>
</dbReference>
<evidence type="ECO:0000313" key="4">
    <source>
        <dbReference type="Proteomes" id="UP000262056"/>
    </source>
</evidence>
<protein>
    <submittedName>
        <fullName evidence="3">Uncharacterized protein</fullName>
    </submittedName>
</protein>
<feature type="transmembrane region" description="Helical" evidence="2">
    <location>
        <begin position="83"/>
        <end position="102"/>
    </location>
</feature>
<name>A0A656PLP3_UNCKA</name>
<dbReference type="AlphaFoldDB" id="A0A656PLP3"/>
<feature type="transmembrane region" description="Helical" evidence="2">
    <location>
        <begin position="50"/>
        <end position="71"/>
    </location>
</feature>
<feature type="region of interest" description="Disordered" evidence="1">
    <location>
        <begin position="280"/>
        <end position="410"/>
    </location>
</feature>
<feature type="compositionally biased region" description="Polar residues" evidence="1">
    <location>
        <begin position="309"/>
        <end position="319"/>
    </location>
</feature>
<gene>
    <name evidence="3" type="ORF">DIU24_00520</name>
</gene>
<keyword evidence="2" id="KW-1133">Transmembrane helix</keyword>
<feature type="transmembrane region" description="Helical" evidence="2">
    <location>
        <begin position="148"/>
        <end position="174"/>
    </location>
</feature>
<feature type="compositionally biased region" description="Polar residues" evidence="1">
    <location>
        <begin position="348"/>
        <end position="359"/>
    </location>
</feature>
<comment type="caution">
    <text evidence="3">The sequence shown here is derived from an EMBL/GenBank/DDBJ whole genome shotgun (WGS) entry which is preliminary data.</text>
</comment>
<evidence type="ECO:0000256" key="2">
    <source>
        <dbReference type="SAM" id="Phobius"/>
    </source>
</evidence>